<feature type="compositionally biased region" description="Low complexity" evidence="1">
    <location>
        <begin position="63"/>
        <end position="73"/>
    </location>
</feature>
<protein>
    <submittedName>
        <fullName evidence="2">Uncharacterized protein</fullName>
    </submittedName>
</protein>
<dbReference type="EMBL" id="KK101603">
    <property type="protein sequence ID" value="KIZ00277.1"/>
    <property type="molecule type" value="Genomic_DNA"/>
</dbReference>
<gene>
    <name evidence="2" type="ORF">MNEG_7684</name>
</gene>
<evidence type="ECO:0000313" key="3">
    <source>
        <dbReference type="Proteomes" id="UP000054498"/>
    </source>
</evidence>
<feature type="compositionally biased region" description="Low complexity" evidence="1">
    <location>
        <begin position="136"/>
        <end position="158"/>
    </location>
</feature>
<name>A0A0D2MHW2_9CHLO</name>
<reference evidence="2 3" key="1">
    <citation type="journal article" date="2013" name="BMC Genomics">
        <title>Reconstruction of the lipid metabolism for the microalga Monoraphidium neglectum from its genome sequence reveals characteristics suitable for biofuel production.</title>
        <authorList>
            <person name="Bogen C."/>
            <person name="Al-Dilaimi A."/>
            <person name="Albersmeier A."/>
            <person name="Wichmann J."/>
            <person name="Grundmann M."/>
            <person name="Rupp O."/>
            <person name="Lauersen K.J."/>
            <person name="Blifernez-Klassen O."/>
            <person name="Kalinowski J."/>
            <person name="Goesmann A."/>
            <person name="Mussgnug J.H."/>
            <person name="Kruse O."/>
        </authorList>
    </citation>
    <scope>NUCLEOTIDE SEQUENCE [LARGE SCALE GENOMIC DNA]</scope>
    <source>
        <strain evidence="2 3">SAG 48.87</strain>
    </source>
</reference>
<dbReference type="Proteomes" id="UP000054498">
    <property type="component" value="Unassembled WGS sequence"/>
</dbReference>
<sequence>MMWRVFGDAAYVLALLDSPSSLLVTLPTLVVDLRQLSEQRRKVHAQQGSALISRLAALAKQCPAANAPGDAEPGPGGGVDMGIEGGVGSLDRRGAASSSVADGGALGASVASSSRGSSDGGGGGGGAGVSSGGTSGDDSCAVSECGGSDSCGSESVSA</sequence>
<evidence type="ECO:0000256" key="1">
    <source>
        <dbReference type="SAM" id="MobiDB-lite"/>
    </source>
</evidence>
<feature type="compositionally biased region" description="Gly residues" evidence="1">
    <location>
        <begin position="74"/>
        <end position="88"/>
    </location>
</feature>
<feature type="compositionally biased region" description="Gly residues" evidence="1">
    <location>
        <begin position="118"/>
        <end position="135"/>
    </location>
</feature>
<accession>A0A0D2MHW2</accession>
<dbReference type="GeneID" id="25740560"/>
<dbReference type="KEGG" id="mng:MNEG_7684"/>
<feature type="compositionally biased region" description="Low complexity" evidence="1">
    <location>
        <begin position="95"/>
        <end position="117"/>
    </location>
</feature>
<keyword evidence="3" id="KW-1185">Reference proteome</keyword>
<dbReference type="RefSeq" id="XP_013899296.1">
    <property type="nucleotide sequence ID" value="XM_014043842.1"/>
</dbReference>
<evidence type="ECO:0000313" key="2">
    <source>
        <dbReference type="EMBL" id="KIZ00277.1"/>
    </source>
</evidence>
<organism evidence="2 3">
    <name type="scientific">Monoraphidium neglectum</name>
    <dbReference type="NCBI Taxonomy" id="145388"/>
    <lineage>
        <taxon>Eukaryota</taxon>
        <taxon>Viridiplantae</taxon>
        <taxon>Chlorophyta</taxon>
        <taxon>core chlorophytes</taxon>
        <taxon>Chlorophyceae</taxon>
        <taxon>CS clade</taxon>
        <taxon>Sphaeropleales</taxon>
        <taxon>Selenastraceae</taxon>
        <taxon>Monoraphidium</taxon>
    </lineage>
</organism>
<dbReference type="AlphaFoldDB" id="A0A0D2MHW2"/>
<proteinExistence type="predicted"/>
<feature type="region of interest" description="Disordered" evidence="1">
    <location>
        <begin position="63"/>
        <end position="158"/>
    </location>
</feature>